<dbReference type="AlphaFoldDB" id="A0A1Y2JWQ3"/>
<proteinExistence type="predicted"/>
<organism evidence="1 2">
    <name type="scientific">Bradyrhizobium japonicum</name>
    <dbReference type="NCBI Taxonomy" id="375"/>
    <lineage>
        <taxon>Bacteria</taxon>
        <taxon>Pseudomonadati</taxon>
        <taxon>Pseudomonadota</taxon>
        <taxon>Alphaproteobacteria</taxon>
        <taxon>Hyphomicrobiales</taxon>
        <taxon>Nitrobacteraceae</taxon>
        <taxon>Bradyrhizobium</taxon>
    </lineage>
</organism>
<reference evidence="1 2" key="1">
    <citation type="submission" date="2017-03" db="EMBL/GenBank/DDBJ databases">
        <title>Whole genome sequences of fourteen strains of Bradyrhizobium canariense and one strain of Bradyrhizobium japonicum isolated from Lupinus (Papilionoideae: Genisteae) species in Algeria.</title>
        <authorList>
            <person name="Crovadore J."/>
            <person name="Chekireb D."/>
            <person name="Brachmann A."/>
            <person name="Chablais R."/>
            <person name="Cochard B."/>
            <person name="Lefort F."/>
        </authorList>
    </citation>
    <scope>NUCLEOTIDE SEQUENCE [LARGE SCALE GENOMIC DNA]</scope>
    <source>
        <strain evidence="1 2">UBMA197</strain>
    </source>
</reference>
<gene>
    <name evidence="1" type="ORF">BSZ19_03715</name>
</gene>
<dbReference type="RefSeq" id="WP_144030583.1">
    <property type="nucleotide sequence ID" value="NZ_NAFL01000189.1"/>
</dbReference>
<dbReference type="EMBL" id="NAFL01000189">
    <property type="protein sequence ID" value="OSJ36546.1"/>
    <property type="molecule type" value="Genomic_DNA"/>
</dbReference>
<protein>
    <submittedName>
        <fullName evidence="1">Uncharacterized protein</fullName>
    </submittedName>
</protein>
<sequence length="85" mass="9267">MKEKLVVCLSSDLMVANARGAHHDIGEMVKSIPSLTIVSGDPSIAVSVEIDDRYTERLRTAVNGLCTVGPDQAFRTLGNRRLPSW</sequence>
<accession>A0A1Y2JWQ3</accession>
<name>A0A1Y2JWQ3_BRAJP</name>
<dbReference type="Proteomes" id="UP000193335">
    <property type="component" value="Unassembled WGS sequence"/>
</dbReference>
<evidence type="ECO:0000313" key="2">
    <source>
        <dbReference type="Proteomes" id="UP000193335"/>
    </source>
</evidence>
<evidence type="ECO:0000313" key="1">
    <source>
        <dbReference type="EMBL" id="OSJ36546.1"/>
    </source>
</evidence>
<comment type="caution">
    <text evidence="1">The sequence shown here is derived from an EMBL/GenBank/DDBJ whole genome shotgun (WGS) entry which is preliminary data.</text>
</comment>